<feature type="non-terminal residue" evidence="2">
    <location>
        <position position="141"/>
    </location>
</feature>
<protein>
    <submittedName>
        <fullName evidence="2">Uncharacterized protein</fullName>
    </submittedName>
</protein>
<organism evidence="2 3">
    <name type="scientific">Danionella cerebrum</name>
    <dbReference type="NCBI Taxonomy" id="2873325"/>
    <lineage>
        <taxon>Eukaryota</taxon>
        <taxon>Metazoa</taxon>
        <taxon>Chordata</taxon>
        <taxon>Craniata</taxon>
        <taxon>Vertebrata</taxon>
        <taxon>Euteleostomi</taxon>
        <taxon>Actinopterygii</taxon>
        <taxon>Neopterygii</taxon>
        <taxon>Teleostei</taxon>
        <taxon>Ostariophysi</taxon>
        <taxon>Cypriniformes</taxon>
        <taxon>Danionidae</taxon>
        <taxon>Danioninae</taxon>
        <taxon>Danionella</taxon>
    </lineage>
</organism>
<feature type="region of interest" description="Disordered" evidence="1">
    <location>
        <begin position="1"/>
        <end position="40"/>
    </location>
</feature>
<gene>
    <name evidence="2" type="ORF">DNTS_008281</name>
</gene>
<dbReference type="AlphaFoldDB" id="A0A553R6J2"/>
<accession>A0A553R6J2</accession>
<dbReference type="EMBL" id="SRMA01025209">
    <property type="protein sequence ID" value="TRY97786.1"/>
    <property type="molecule type" value="Genomic_DNA"/>
</dbReference>
<evidence type="ECO:0000313" key="3">
    <source>
        <dbReference type="Proteomes" id="UP000316079"/>
    </source>
</evidence>
<reference evidence="2 3" key="1">
    <citation type="journal article" date="2019" name="Sci. Data">
        <title>Hybrid genome assembly and annotation of Danionella translucida.</title>
        <authorList>
            <person name="Kadobianskyi M."/>
            <person name="Schulze L."/>
            <person name="Schuelke M."/>
            <person name="Judkewitz B."/>
        </authorList>
    </citation>
    <scope>NUCLEOTIDE SEQUENCE [LARGE SCALE GENOMIC DNA]</scope>
    <source>
        <strain evidence="2 3">Bolton</strain>
    </source>
</reference>
<sequence length="141" mass="15670">MFHRHKELINPPDEVVSGGSQTSLSFSPGLLPPGPVDGSEERGVYINRGKGELLMRNREPSTGLTRYSHTDVMFELSSTAAVLLRLWPSVSSKWRGIIRSTAVYGRTESVSGALSAQHLQKLISEVFVLRRIRAEPLSIRR</sequence>
<proteinExistence type="predicted"/>
<comment type="caution">
    <text evidence="2">The sequence shown here is derived from an EMBL/GenBank/DDBJ whole genome shotgun (WGS) entry which is preliminary data.</text>
</comment>
<evidence type="ECO:0000313" key="2">
    <source>
        <dbReference type="EMBL" id="TRY97786.1"/>
    </source>
</evidence>
<name>A0A553R6J2_9TELE</name>
<keyword evidence="3" id="KW-1185">Reference proteome</keyword>
<dbReference type="OrthoDB" id="10251048at2759"/>
<dbReference type="Proteomes" id="UP000316079">
    <property type="component" value="Unassembled WGS sequence"/>
</dbReference>
<evidence type="ECO:0000256" key="1">
    <source>
        <dbReference type="SAM" id="MobiDB-lite"/>
    </source>
</evidence>